<proteinExistence type="predicted"/>
<sequence length="337" mass="37004">MTFNSHLTEFAGLPVFEYRPTQRADDPLATLAALRDPGAFAWLLRDSRGTETEEASGGVEGYFGRFAAETAAGTVTTLVVGYLPETISTGHSQPVRDALVACAPRLSGLRSLFFADLTYQDCEVSWMNHGDLGPLLAAFPGLERFAVRGTGGLELPVDGHPALRSLTLQGGGLPADLARQVLAGDYPALEHLELWLGVENYGGDTSPEHLAPLLNGEVHTGVRSLGLRNAQYTDRWVRALADAPILGRLEDLDLSMGTLTDQGARILLDTPGFRELRRLDLHRHYMSEDMEKRVLEAFTAAGVAIDVSQREEPDDDDEEWEDDEDGWTYRYYPSVTE</sequence>
<reference evidence="3" key="1">
    <citation type="submission" date="2023-07" db="EMBL/GenBank/DDBJ databases">
        <title>30 novel species of actinomycetes from the DSMZ collection.</title>
        <authorList>
            <person name="Nouioui I."/>
        </authorList>
    </citation>
    <scope>NUCLEOTIDE SEQUENCE [LARGE SCALE GENOMIC DNA]</scope>
    <source>
        <strain evidence="3">DSM 44743</strain>
    </source>
</reference>
<dbReference type="SUPFAM" id="SSF52047">
    <property type="entry name" value="RNI-like"/>
    <property type="match status" value="1"/>
</dbReference>
<gene>
    <name evidence="2" type="ORF">RM479_11355</name>
</gene>
<feature type="compositionally biased region" description="Acidic residues" evidence="1">
    <location>
        <begin position="312"/>
        <end position="326"/>
    </location>
</feature>
<dbReference type="NCBIfam" id="NF038076">
    <property type="entry name" value="fam_STM4015"/>
    <property type="match status" value="1"/>
</dbReference>
<feature type="region of interest" description="Disordered" evidence="1">
    <location>
        <begin position="306"/>
        <end position="326"/>
    </location>
</feature>
<keyword evidence="3" id="KW-1185">Reference proteome</keyword>
<evidence type="ECO:0000256" key="1">
    <source>
        <dbReference type="SAM" id="MobiDB-lite"/>
    </source>
</evidence>
<dbReference type="Proteomes" id="UP001183390">
    <property type="component" value="Unassembled WGS sequence"/>
</dbReference>
<evidence type="ECO:0000313" key="3">
    <source>
        <dbReference type="Proteomes" id="UP001183390"/>
    </source>
</evidence>
<dbReference type="InterPro" id="IPR032675">
    <property type="entry name" value="LRR_dom_sf"/>
</dbReference>
<dbReference type="EMBL" id="JAVREP010000006">
    <property type="protein sequence ID" value="MDT0329008.1"/>
    <property type="molecule type" value="Genomic_DNA"/>
</dbReference>
<comment type="caution">
    <text evidence="2">The sequence shown here is derived from an EMBL/GenBank/DDBJ whole genome shotgun (WGS) entry which is preliminary data.</text>
</comment>
<dbReference type="InterPro" id="IPR047722">
    <property type="entry name" value="STM4015-like"/>
</dbReference>
<dbReference type="RefSeq" id="WP_311511677.1">
    <property type="nucleotide sequence ID" value="NZ_JAVREP010000006.1"/>
</dbReference>
<protein>
    <submittedName>
        <fullName evidence="2">STM4015 family protein</fullName>
    </submittedName>
</protein>
<organism evidence="2 3">
    <name type="scientific">Nocardiopsis lambiniae</name>
    <dbReference type="NCBI Taxonomy" id="3075539"/>
    <lineage>
        <taxon>Bacteria</taxon>
        <taxon>Bacillati</taxon>
        <taxon>Actinomycetota</taxon>
        <taxon>Actinomycetes</taxon>
        <taxon>Streptosporangiales</taxon>
        <taxon>Nocardiopsidaceae</taxon>
        <taxon>Nocardiopsis</taxon>
    </lineage>
</organism>
<dbReference type="Gene3D" id="3.80.10.10">
    <property type="entry name" value="Ribonuclease Inhibitor"/>
    <property type="match status" value="1"/>
</dbReference>
<accession>A0ABU2M8W1</accession>
<evidence type="ECO:0000313" key="2">
    <source>
        <dbReference type="EMBL" id="MDT0329008.1"/>
    </source>
</evidence>
<name>A0ABU2M8W1_9ACTN</name>